<evidence type="ECO:0000313" key="1">
    <source>
        <dbReference type="EMBL" id="JAD15447.1"/>
    </source>
</evidence>
<proteinExistence type="predicted"/>
<dbReference type="EMBL" id="GBRH01282448">
    <property type="protein sequence ID" value="JAD15447.1"/>
    <property type="molecule type" value="Transcribed_RNA"/>
</dbReference>
<name>A0A0A8XUQ8_ARUDO</name>
<reference evidence="1" key="2">
    <citation type="journal article" date="2015" name="Data Brief">
        <title>Shoot transcriptome of the giant reed, Arundo donax.</title>
        <authorList>
            <person name="Barrero R.A."/>
            <person name="Guerrero F.D."/>
            <person name="Moolhuijzen P."/>
            <person name="Goolsby J.A."/>
            <person name="Tidwell J."/>
            <person name="Bellgard S.E."/>
            <person name="Bellgard M.I."/>
        </authorList>
    </citation>
    <scope>NUCLEOTIDE SEQUENCE</scope>
    <source>
        <tissue evidence="1">Shoot tissue taken approximately 20 cm above the soil surface</tissue>
    </source>
</reference>
<reference evidence="1" key="1">
    <citation type="submission" date="2014-09" db="EMBL/GenBank/DDBJ databases">
        <authorList>
            <person name="Magalhaes I.L.F."/>
            <person name="Oliveira U."/>
            <person name="Santos F.R."/>
            <person name="Vidigal T.H.D.A."/>
            <person name="Brescovit A.D."/>
            <person name="Santos A.J."/>
        </authorList>
    </citation>
    <scope>NUCLEOTIDE SEQUENCE</scope>
    <source>
        <tissue evidence="1">Shoot tissue taken approximately 20 cm above the soil surface</tissue>
    </source>
</reference>
<protein>
    <submittedName>
        <fullName evidence="1">Uncharacterized protein</fullName>
    </submittedName>
</protein>
<organism evidence="1">
    <name type="scientific">Arundo donax</name>
    <name type="common">Giant reed</name>
    <name type="synonym">Donax arundinaceus</name>
    <dbReference type="NCBI Taxonomy" id="35708"/>
    <lineage>
        <taxon>Eukaryota</taxon>
        <taxon>Viridiplantae</taxon>
        <taxon>Streptophyta</taxon>
        <taxon>Embryophyta</taxon>
        <taxon>Tracheophyta</taxon>
        <taxon>Spermatophyta</taxon>
        <taxon>Magnoliopsida</taxon>
        <taxon>Liliopsida</taxon>
        <taxon>Poales</taxon>
        <taxon>Poaceae</taxon>
        <taxon>PACMAD clade</taxon>
        <taxon>Arundinoideae</taxon>
        <taxon>Arundineae</taxon>
        <taxon>Arundo</taxon>
    </lineage>
</organism>
<accession>A0A0A8XUQ8</accession>
<sequence length="12" mass="1271">MATTPSPPEPPF</sequence>